<dbReference type="AlphaFoldDB" id="A0A841EMN0"/>
<gene>
    <name evidence="3" type="ORF">HNP25_000923</name>
</gene>
<feature type="chain" id="PRO_5032578034" description="Outer membrane protein beta-barrel domain-containing protein" evidence="1">
    <location>
        <begin position="21"/>
        <end position="254"/>
    </location>
</feature>
<keyword evidence="4" id="KW-1185">Reference proteome</keyword>
<keyword evidence="1" id="KW-0732">Signal</keyword>
<feature type="domain" description="Outer membrane protein beta-barrel" evidence="2">
    <location>
        <begin position="40"/>
        <end position="230"/>
    </location>
</feature>
<name>A0A841EMN0_9BACT</name>
<sequence>MKKNAFLVLFILLMASSVYSQNYGYGSRYSSGYRSGLYKVKIGFKFSPNITLNEVETSKDFRDLDASGINLKMSLGPIIDLYFAEKYAFSTGLWYTVKGESYSVGNNFYNNGLFVEYPLSTDERTGNKAAFNLQYLQVPVTLKIFSDGVFSDTPVYLQFGGIVDLKIAEKPIDKASNPLFQYSQRVGNQPSIFNMGDIGLLLGLGFEKRLGGSDDSFIFGIQYQRGLTEINNTKAYKDLVTKNGLILLDLGLKF</sequence>
<dbReference type="InterPro" id="IPR025665">
    <property type="entry name" value="Beta-barrel_OMP_2"/>
</dbReference>
<accession>A0A841EMN0</accession>
<reference evidence="3 4" key="1">
    <citation type="submission" date="2020-08" db="EMBL/GenBank/DDBJ databases">
        <title>Functional genomics of gut bacteria from endangered species of beetles.</title>
        <authorList>
            <person name="Carlos-Shanley C."/>
        </authorList>
    </citation>
    <scope>NUCLEOTIDE SEQUENCE [LARGE SCALE GENOMIC DNA]</scope>
    <source>
        <strain evidence="3 4">S00070</strain>
    </source>
</reference>
<dbReference type="EMBL" id="JACHKT010000004">
    <property type="protein sequence ID" value="MBB6002273.1"/>
    <property type="molecule type" value="Genomic_DNA"/>
</dbReference>
<evidence type="ECO:0000259" key="2">
    <source>
        <dbReference type="Pfam" id="PF13568"/>
    </source>
</evidence>
<dbReference type="Proteomes" id="UP000524404">
    <property type="component" value="Unassembled WGS sequence"/>
</dbReference>
<protein>
    <recommendedName>
        <fullName evidence="2">Outer membrane protein beta-barrel domain-containing protein</fullName>
    </recommendedName>
</protein>
<organism evidence="3 4">
    <name type="scientific">Arcicella rosea</name>
    <dbReference type="NCBI Taxonomy" id="502909"/>
    <lineage>
        <taxon>Bacteria</taxon>
        <taxon>Pseudomonadati</taxon>
        <taxon>Bacteroidota</taxon>
        <taxon>Cytophagia</taxon>
        <taxon>Cytophagales</taxon>
        <taxon>Flectobacillaceae</taxon>
        <taxon>Arcicella</taxon>
    </lineage>
</organism>
<dbReference type="Pfam" id="PF13568">
    <property type="entry name" value="OMP_b-brl_2"/>
    <property type="match status" value="1"/>
</dbReference>
<feature type="signal peptide" evidence="1">
    <location>
        <begin position="1"/>
        <end position="20"/>
    </location>
</feature>
<proteinExistence type="predicted"/>
<dbReference type="RefSeq" id="WP_184130941.1">
    <property type="nucleotide sequence ID" value="NZ_JACHKT010000004.1"/>
</dbReference>
<evidence type="ECO:0000256" key="1">
    <source>
        <dbReference type="SAM" id="SignalP"/>
    </source>
</evidence>
<comment type="caution">
    <text evidence="3">The sequence shown here is derived from an EMBL/GenBank/DDBJ whole genome shotgun (WGS) entry which is preliminary data.</text>
</comment>
<evidence type="ECO:0000313" key="4">
    <source>
        <dbReference type="Proteomes" id="UP000524404"/>
    </source>
</evidence>
<evidence type="ECO:0000313" key="3">
    <source>
        <dbReference type="EMBL" id="MBB6002273.1"/>
    </source>
</evidence>